<evidence type="ECO:0000256" key="1">
    <source>
        <dbReference type="SAM" id="SignalP"/>
    </source>
</evidence>
<keyword evidence="1" id="KW-0732">Signal</keyword>
<dbReference type="Proteomes" id="UP000510682">
    <property type="component" value="Chromosome"/>
</dbReference>
<evidence type="ECO:0000313" key="2">
    <source>
        <dbReference type="EMBL" id="QLL05577.1"/>
    </source>
</evidence>
<name>A0A7D6I681_9MYCO</name>
<organism evidence="2 3">
    <name type="scientific">Mycobacterium vicinigordonae</name>
    <dbReference type="NCBI Taxonomy" id="1719132"/>
    <lineage>
        <taxon>Bacteria</taxon>
        <taxon>Bacillati</taxon>
        <taxon>Actinomycetota</taxon>
        <taxon>Actinomycetes</taxon>
        <taxon>Mycobacteriales</taxon>
        <taxon>Mycobacteriaceae</taxon>
        <taxon>Mycobacterium</taxon>
    </lineage>
</organism>
<accession>A0A7D6I681</accession>
<gene>
    <name evidence="2" type="ORF">H0P51_17195</name>
</gene>
<evidence type="ECO:0000313" key="3">
    <source>
        <dbReference type="Proteomes" id="UP000510682"/>
    </source>
</evidence>
<dbReference type="AlphaFoldDB" id="A0A7D6I681"/>
<sequence length="182" mass="19292">MRSPLLVGLLVAAALPTFAAPATADPDQFPSLSFYSAVDAADYRNYQAYMTSGVQFATPAGYRCRMAFVHKQNGAYLDCWGALPGTEYNHVGLSYLPGVSTDGASFTNVNPSAMDAIPAGPGVTGRPLSAQDYKLLPPHSKLIYTDGPVQTCGVDATMTACELVDGDQRHGFVISSQGSWVF</sequence>
<feature type="signal peptide" evidence="1">
    <location>
        <begin position="1"/>
        <end position="19"/>
    </location>
</feature>
<feature type="chain" id="PRO_5039349452" description="Secreted protein" evidence="1">
    <location>
        <begin position="20"/>
        <end position="182"/>
    </location>
</feature>
<keyword evidence="3" id="KW-1185">Reference proteome</keyword>
<protein>
    <recommendedName>
        <fullName evidence="4">Secreted protein</fullName>
    </recommendedName>
</protein>
<reference evidence="2" key="1">
    <citation type="submission" date="2020-07" db="EMBL/GenBank/DDBJ databases">
        <title>Description of Mycobacterium gordonae subsp. intergordonae subsp.nov. and Mycobacterium gordonae subsp. gordonae subsp. nov.</title>
        <authorList>
            <person name="Huang H."/>
        </authorList>
    </citation>
    <scope>NUCLEOTIDE SEQUENCE [LARGE SCALE GENOMIC DNA]</scope>
    <source>
        <strain evidence="2">24T</strain>
    </source>
</reference>
<proteinExistence type="predicted"/>
<reference evidence="2" key="2">
    <citation type="submission" date="2020-07" db="EMBL/GenBank/DDBJ databases">
        <authorList>
            <person name="Yu X."/>
        </authorList>
    </citation>
    <scope>NUCLEOTIDE SEQUENCE [LARGE SCALE GENOMIC DNA]</scope>
    <source>
        <strain evidence="2">24T</strain>
    </source>
</reference>
<dbReference type="RefSeq" id="WP_180913987.1">
    <property type="nucleotide sequence ID" value="NZ_CP059165.1"/>
</dbReference>
<dbReference type="KEGG" id="mgor:H0P51_17195"/>
<dbReference type="EMBL" id="CP059165">
    <property type="protein sequence ID" value="QLL05577.1"/>
    <property type="molecule type" value="Genomic_DNA"/>
</dbReference>
<evidence type="ECO:0008006" key="4">
    <source>
        <dbReference type="Google" id="ProtNLM"/>
    </source>
</evidence>